<dbReference type="InterPro" id="IPR002376">
    <property type="entry name" value="Formyl_transf_N"/>
</dbReference>
<dbReference type="InterPro" id="IPR001555">
    <property type="entry name" value="GART_AS"/>
</dbReference>
<comment type="caution">
    <text evidence="3">The sequence shown here is derived from an EMBL/GenBank/DDBJ whole genome shotgun (WGS) entry which is preliminary data.</text>
</comment>
<dbReference type="Pfam" id="PF02911">
    <property type="entry name" value="Formyl_trans_C"/>
    <property type="match status" value="1"/>
</dbReference>
<dbReference type="OrthoDB" id="9802815at2"/>
<keyword evidence="4" id="KW-1185">Reference proteome</keyword>
<dbReference type="PROSITE" id="PS00373">
    <property type="entry name" value="GART"/>
    <property type="match status" value="1"/>
</dbReference>
<protein>
    <submittedName>
        <fullName evidence="3">Methionyl-tRNA formyltransferase</fullName>
    </submittedName>
</protein>
<dbReference type="CDD" id="cd08369">
    <property type="entry name" value="FMT_core"/>
    <property type="match status" value="1"/>
</dbReference>
<dbReference type="RefSeq" id="WP_114027732.1">
    <property type="nucleotide sequence ID" value="NZ_QOIL01000003.1"/>
</dbReference>
<feature type="domain" description="Formyl transferase N-terminal" evidence="1">
    <location>
        <begin position="56"/>
        <end position="165"/>
    </location>
</feature>
<name>A0A367FR79_9ACTN</name>
<dbReference type="Pfam" id="PF00551">
    <property type="entry name" value="Formyl_trans_N"/>
    <property type="match status" value="1"/>
</dbReference>
<dbReference type="InterPro" id="IPR005793">
    <property type="entry name" value="Formyl_trans_C"/>
</dbReference>
<dbReference type="SUPFAM" id="SSF50486">
    <property type="entry name" value="FMT C-terminal domain-like"/>
    <property type="match status" value="1"/>
</dbReference>
<dbReference type="SUPFAM" id="SSF53328">
    <property type="entry name" value="Formyltransferase"/>
    <property type="match status" value="1"/>
</dbReference>
<dbReference type="AlphaFoldDB" id="A0A367FR79"/>
<gene>
    <name evidence="3" type="ORF">DQ384_06260</name>
</gene>
<evidence type="ECO:0000313" key="4">
    <source>
        <dbReference type="Proteomes" id="UP000253094"/>
    </source>
</evidence>
<feature type="domain" description="Formyl transferase C-terminal" evidence="2">
    <location>
        <begin position="197"/>
        <end position="300"/>
    </location>
</feature>
<reference evidence="3 4" key="1">
    <citation type="submission" date="2018-06" db="EMBL/GenBank/DDBJ databases">
        <title>Sphaerisporangium craniellae sp. nov., isolated from a marine sponge in the South China Sea.</title>
        <authorList>
            <person name="Li L."/>
        </authorList>
    </citation>
    <scope>NUCLEOTIDE SEQUENCE [LARGE SCALE GENOMIC DNA]</scope>
    <source>
        <strain evidence="3 4">CCTCC AA 208026</strain>
    </source>
</reference>
<keyword evidence="3" id="KW-0808">Transferase</keyword>
<dbReference type="InterPro" id="IPR036477">
    <property type="entry name" value="Formyl_transf_N_sf"/>
</dbReference>
<dbReference type="Proteomes" id="UP000253094">
    <property type="component" value="Unassembled WGS sequence"/>
</dbReference>
<dbReference type="GO" id="GO:0004479">
    <property type="term" value="F:methionyl-tRNA formyltransferase activity"/>
    <property type="evidence" value="ECO:0007669"/>
    <property type="project" value="TreeGrafter"/>
</dbReference>
<dbReference type="EMBL" id="QOIL01000003">
    <property type="protein sequence ID" value="RCG32115.1"/>
    <property type="molecule type" value="Genomic_DNA"/>
</dbReference>
<dbReference type="PANTHER" id="PTHR11138">
    <property type="entry name" value="METHIONYL-TRNA FORMYLTRANSFERASE"/>
    <property type="match status" value="1"/>
</dbReference>
<proteinExistence type="predicted"/>
<dbReference type="Gene3D" id="3.40.50.12230">
    <property type="match status" value="1"/>
</dbReference>
<dbReference type="GO" id="GO:0005829">
    <property type="term" value="C:cytosol"/>
    <property type="evidence" value="ECO:0007669"/>
    <property type="project" value="TreeGrafter"/>
</dbReference>
<evidence type="ECO:0000259" key="2">
    <source>
        <dbReference type="Pfam" id="PF02911"/>
    </source>
</evidence>
<evidence type="ECO:0000313" key="3">
    <source>
        <dbReference type="EMBL" id="RCG32115.1"/>
    </source>
</evidence>
<organism evidence="3 4">
    <name type="scientific">Sphaerisporangium album</name>
    <dbReference type="NCBI Taxonomy" id="509200"/>
    <lineage>
        <taxon>Bacteria</taxon>
        <taxon>Bacillati</taxon>
        <taxon>Actinomycetota</taxon>
        <taxon>Actinomycetes</taxon>
        <taxon>Streptosporangiales</taxon>
        <taxon>Streptosporangiaceae</taxon>
        <taxon>Sphaerisporangium</taxon>
    </lineage>
</organism>
<sequence length="306" mass="33366">MRVLFMGYGELGANMLGGLVRRHDVVTALTHVAEFGGLGEPDVEQLAGKLGIPLVYSSTAAEPELWRKVEELAPDVIVSTNWRTRAPIELLRIPRLGAINVHDALLPEYGGFGSVNWSIRDGRSEIGLTVHFMDAELDTGPVVARALVPIGPHDTAGMVLQKLMSEYVPVTLRALDLVAAGHTGEPQPATGGTFYHKIGLEDTRIDWRDSTTEVYNLVRGQSDPFINAWTTHNGARLFIKVARPPERGYCGTPGRIVRAAEDGVAVACGRRGDPDARGLILLQVKTEDGPPVRAVDYFRKVRGYLE</sequence>
<dbReference type="InterPro" id="IPR011034">
    <property type="entry name" value="Formyl_transferase-like_C_sf"/>
</dbReference>
<dbReference type="PANTHER" id="PTHR11138:SF5">
    <property type="entry name" value="METHIONYL-TRNA FORMYLTRANSFERASE, MITOCHONDRIAL"/>
    <property type="match status" value="1"/>
</dbReference>
<accession>A0A367FR79</accession>
<evidence type="ECO:0000259" key="1">
    <source>
        <dbReference type="Pfam" id="PF00551"/>
    </source>
</evidence>